<gene>
    <name evidence="3" type="ORF">IC609_04190</name>
</gene>
<feature type="domain" description="Sodium symporter small subunit" evidence="2">
    <location>
        <begin position="9"/>
        <end position="78"/>
    </location>
</feature>
<comment type="caution">
    <text evidence="3">The sequence shown here is derived from an EMBL/GenBank/DDBJ whole genome shotgun (WGS) entry which is preliminary data.</text>
</comment>
<dbReference type="Proteomes" id="UP000647424">
    <property type="component" value="Unassembled WGS sequence"/>
</dbReference>
<keyword evidence="1" id="KW-1133">Transmembrane helix</keyword>
<keyword evidence="4" id="KW-1185">Reference proteome</keyword>
<proteinExistence type="predicted"/>
<evidence type="ECO:0000256" key="1">
    <source>
        <dbReference type="SAM" id="Phobius"/>
    </source>
</evidence>
<sequence length="89" mass="10277">MKHSVLSRTQFDRKVRQLTWGCMTIWAAVTLVPIYGARRLNLEIWGWPFNFWMAAQGCVLVYLALVVFFAWQVNRWEAALADEDSPTAG</sequence>
<organism evidence="3 4">
    <name type="scientific">Limnohabitans radicicola</name>
    <dbReference type="NCBI Taxonomy" id="2771427"/>
    <lineage>
        <taxon>Bacteria</taxon>
        <taxon>Pseudomonadati</taxon>
        <taxon>Pseudomonadota</taxon>
        <taxon>Betaproteobacteria</taxon>
        <taxon>Burkholderiales</taxon>
        <taxon>Comamonadaceae</taxon>
        <taxon>Limnohabitans</taxon>
    </lineage>
</organism>
<dbReference type="Pfam" id="PF13937">
    <property type="entry name" value="DUF4212"/>
    <property type="match status" value="1"/>
</dbReference>
<evidence type="ECO:0000259" key="2">
    <source>
        <dbReference type="Pfam" id="PF13937"/>
    </source>
</evidence>
<dbReference type="NCBIfam" id="TIGR03647">
    <property type="entry name" value="Na_symport_sm"/>
    <property type="match status" value="1"/>
</dbReference>
<name>A0A927FE48_9BURK</name>
<dbReference type="InterPro" id="IPR019886">
    <property type="entry name" value="Na_symporter_ssu"/>
</dbReference>
<accession>A0A927FE48</accession>
<feature type="transmembrane region" description="Helical" evidence="1">
    <location>
        <begin position="20"/>
        <end position="37"/>
    </location>
</feature>
<dbReference type="AlphaFoldDB" id="A0A927FE48"/>
<keyword evidence="1" id="KW-0812">Transmembrane</keyword>
<reference evidence="3" key="1">
    <citation type="submission" date="2020-09" db="EMBL/GenBank/DDBJ databases">
        <title>Genome seq and assembly of Limnohabitants sp.</title>
        <authorList>
            <person name="Chhetri G."/>
        </authorList>
    </citation>
    <scope>NUCLEOTIDE SEQUENCE</scope>
    <source>
        <strain evidence="3">JUR4</strain>
    </source>
</reference>
<dbReference type="EMBL" id="JACYFT010000001">
    <property type="protein sequence ID" value="MBD8049734.1"/>
    <property type="molecule type" value="Genomic_DNA"/>
</dbReference>
<feature type="transmembrane region" description="Helical" evidence="1">
    <location>
        <begin position="49"/>
        <end position="71"/>
    </location>
</feature>
<evidence type="ECO:0000313" key="4">
    <source>
        <dbReference type="Proteomes" id="UP000647424"/>
    </source>
</evidence>
<dbReference type="RefSeq" id="WP_191818183.1">
    <property type="nucleotide sequence ID" value="NZ_JACYFT010000001.1"/>
</dbReference>
<keyword evidence="1" id="KW-0472">Membrane</keyword>
<protein>
    <submittedName>
        <fullName evidence="3">DUF4212 domain-containing protein</fullName>
    </submittedName>
</protein>
<evidence type="ECO:0000313" key="3">
    <source>
        <dbReference type="EMBL" id="MBD8049734.1"/>
    </source>
</evidence>